<dbReference type="EMBL" id="CM003534">
    <property type="protein sequence ID" value="RCV35081.1"/>
    <property type="molecule type" value="Genomic_DNA"/>
</dbReference>
<accession>A0A368RY63</accession>
<dbReference type="AlphaFoldDB" id="A0A368RY63"/>
<evidence type="ECO:0000313" key="1">
    <source>
        <dbReference type="EMBL" id="RCV35081.1"/>
    </source>
</evidence>
<organism evidence="1">
    <name type="scientific">Setaria italica</name>
    <name type="common">Foxtail millet</name>
    <name type="synonym">Panicum italicum</name>
    <dbReference type="NCBI Taxonomy" id="4555"/>
    <lineage>
        <taxon>Eukaryota</taxon>
        <taxon>Viridiplantae</taxon>
        <taxon>Streptophyta</taxon>
        <taxon>Embryophyta</taxon>
        <taxon>Tracheophyta</taxon>
        <taxon>Spermatophyta</taxon>
        <taxon>Magnoliopsida</taxon>
        <taxon>Liliopsida</taxon>
        <taxon>Poales</taxon>
        <taxon>Poaceae</taxon>
        <taxon>PACMAD clade</taxon>
        <taxon>Panicoideae</taxon>
        <taxon>Panicodae</taxon>
        <taxon>Paniceae</taxon>
        <taxon>Cenchrinae</taxon>
        <taxon>Setaria</taxon>
    </lineage>
</organism>
<proteinExistence type="predicted"/>
<reference evidence="1" key="2">
    <citation type="submission" date="2015-07" db="EMBL/GenBank/DDBJ databases">
        <authorList>
            <person name="Noorani M."/>
        </authorList>
    </citation>
    <scope>NUCLEOTIDE SEQUENCE</scope>
    <source>
        <strain evidence="1">Yugu1</strain>
    </source>
</reference>
<reference evidence="1" key="1">
    <citation type="journal article" date="2012" name="Nat. Biotechnol.">
        <title>Reference genome sequence of the model plant Setaria.</title>
        <authorList>
            <person name="Bennetzen J.L."/>
            <person name="Schmutz J."/>
            <person name="Wang H."/>
            <person name="Percifield R."/>
            <person name="Hawkins J."/>
            <person name="Pontaroli A.C."/>
            <person name="Estep M."/>
            <person name="Feng L."/>
            <person name="Vaughn J.N."/>
            <person name="Grimwood J."/>
            <person name="Jenkins J."/>
            <person name="Barry K."/>
            <person name="Lindquist E."/>
            <person name="Hellsten U."/>
            <person name="Deshpande S."/>
            <person name="Wang X."/>
            <person name="Wu X."/>
            <person name="Mitros T."/>
            <person name="Triplett J."/>
            <person name="Yang X."/>
            <person name="Ye C.Y."/>
            <person name="Mauro-Herrera M."/>
            <person name="Wang L."/>
            <person name="Li P."/>
            <person name="Sharma M."/>
            <person name="Sharma R."/>
            <person name="Ronald P.C."/>
            <person name="Panaud O."/>
            <person name="Kellogg E.A."/>
            <person name="Brutnell T.P."/>
            <person name="Doust A.N."/>
            <person name="Tuskan G.A."/>
            <person name="Rokhsar D."/>
            <person name="Devos K.M."/>
        </authorList>
    </citation>
    <scope>NUCLEOTIDE SEQUENCE [LARGE SCALE GENOMIC DNA]</scope>
    <source>
        <strain evidence="1">Yugu1</strain>
    </source>
</reference>
<protein>
    <submittedName>
        <fullName evidence="1">Uncharacterized protein</fullName>
    </submittedName>
</protein>
<sequence>MEMLRTHFAQAYAHELLEVLFRGTHWLRFWALLQHIDDRRERLVEACQLLESRAMLFSHPTDGLSSCILVNYVKYSVV</sequence>
<gene>
    <name evidence="1" type="ORF">SETIT_7G210800v2</name>
</gene>
<dbReference type="OrthoDB" id="695341at2759"/>
<name>A0A368RY63_SETIT</name>